<gene>
    <name evidence="2" type="ordered locus">TREAZ_1511</name>
</gene>
<name>F5YEK0_LEAAZ</name>
<keyword evidence="1" id="KW-0812">Transmembrane</keyword>
<dbReference type="InParanoid" id="F5YEK0"/>
<evidence type="ECO:0000313" key="3">
    <source>
        <dbReference type="Proteomes" id="UP000009222"/>
    </source>
</evidence>
<dbReference type="Gene3D" id="6.20.350.10">
    <property type="match status" value="1"/>
</dbReference>
<keyword evidence="3" id="KW-1185">Reference proteome</keyword>
<evidence type="ECO:0000313" key="2">
    <source>
        <dbReference type="EMBL" id="AEF82402.1"/>
    </source>
</evidence>
<evidence type="ECO:0000256" key="1">
    <source>
        <dbReference type="SAM" id="Phobius"/>
    </source>
</evidence>
<feature type="transmembrane region" description="Helical" evidence="1">
    <location>
        <begin position="69"/>
        <end position="88"/>
    </location>
</feature>
<feature type="transmembrane region" description="Helical" evidence="1">
    <location>
        <begin position="100"/>
        <end position="126"/>
    </location>
</feature>
<dbReference type="HOGENOM" id="CLU_391248_0_0_12"/>
<feature type="transmembrane region" description="Helical" evidence="1">
    <location>
        <begin position="6"/>
        <end position="25"/>
    </location>
</feature>
<dbReference type="Proteomes" id="UP000009222">
    <property type="component" value="Chromosome"/>
</dbReference>
<keyword evidence="1" id="KW-0472">Membrane</keyword>
<organism evidence="2 3">
    <name type="scientific">Leadbettera azotonutricia (strain ATCC BAA-888 / DSM 13862 / ZAS-9)</name>
    <name type="common">Treponema azotonutricium</name>
    <dbReference type="NCBI Taxonomy" id="545695"/>
    <lineage>
        <taxon>Bacteria</taxon>
        <taxon>Pseudomonadati</taxon>
        <taxon>Spirochaetota</taxon>
        <taxon>Spirochaetia</taxon>
        <taxon>Spirochaetales</taxon>
        <taxon>Breznakiellaceae</taxon>
        <taxon>Leadbettera</taxon>
    </lineage>
</organism>
<dbReference type="eggNOG" id="ENOG50339F8">
    <property type="taxonomic scope" value="Bacteria"/>
</dbReference>
<protein>
    <recommendedName>
        <fullName evidence="4">RCK N-terminal domain-containing protein</fullName>
    </recommendedName>
</protein>
<dbReference type="EMBL" id="CP001841">
    <property type="protein sequence ID" value="AEF82402.1"/>
    <property type="molecule type" value="Genomic_DNA"/>
</dbReference>
<dbReference type="AlphaFoldDB" id="F5YEK0"/>
<dbReference type="OrthoDB" id="1027683at2"/>
<accession>F5YEK0</accession>
<dbReference type="KEGG" id="taz:TREAZ_1511"/>
<keyword evidence="1" id="KW-1133">Transmembrane helix</keyword>
<evidence type="ECO:0008006" key="4">
    <source>
        <dbReference type="Google" id="ProtNLM"/>
    </source>
</evidence>
<reference evidence="2 3" key="2">
    <citation type="journal article" date="2011" name="ISME J.">
        <title>RNA-seq reveals cooperative metabolic interactions between two termite-gut spirochete species in co-culture.</title>
        <authorList>
            <person name="Rosenthal A.Z."/>
            <person name="Matson E.G."/>
            <person name="Eldar A."/>
            <person name="Leadbetter J.R."/>
        </authorList>
    </citation>
    <scope>NUCLEOTIDE SEQUENCE [LARGE SCALE GENOMIC DNA]</scope>
    <source>
        <strain evidence="3">ATCC BAA-888 / DSM 13862 / ZAS-9</strain>
    </source>
</reference>
<dbReference type="STRING" id="545695.TREAZ_1511"/>
<sequence length="722" mass="81982">MNIETLVSLIAIALVLFGVFFYFFYKPAKNVTKEFPRIVFFTAVFIAGFMLNWIGGSRFYSEGRSPREIIKIGSAVITTLQMFVLNAGMDRIESLSIGNLFYGIACVLCYVAAVICTVLLAVHLFFKSLWNTLSLFSLIRSSKKTWIIVGKGVHQETLLKGLTPDQQSNTIIIPNETNEKEKKEYIGRGFLVINGKFNAGMLKKAKFFNSKETTLKETVLIAISEDDVENLEIARTITEHLKTLSDSAHDKLRFSARIMYTNIERVEHFKFSEGAGGRIQFFNPHEITARTFLFDNPIAKFIPPERIDTEKALLIGGFDFLHVFIGFGKINREFLKQSIAANQILGMDYHALVIDKDIKDSQSSFMNQCGGIFAGREERDSGKYFPAPQEEYRIEFMECSALSKEMYDTVISRVKDADASSVIVSLGDVQLSAETAMEFRQRCYEDGITEGIHIFVRADEHSPIVAVDVLNGDAKIKIEPFGFEDAILALDHIEDRYMDILAKHISANYAGTGIMEQPEKMEELINLKWCKITNFDRESNFSAALSIRIKLNMMGFDLVYDKPEIQDASEEFRRVYGFEQAKKLREAEEMERDAEGKIANTIRNNLARLEHQRWNAFHLAKGWMPMPKDRVTAAARKDALTKQHACITTFEGLDELTKLQAELKCKDNPNLDYPTTLKKIDTMHYDCDLMDCLEDNLKSTKYRIVKLGADSGIFEHPCGTMA</sequence>
<reference evidence="3" key="1">
    <citation type="submission" date="2009-12" db="EMBL/GenBank/DDBJ databases">
        <title>Complete sequence of Treponema azotonutricium strain ZAS-9.</title>
        <authorList>
            <person name="Tetu S.G."/>
            <person name="Matson E."/>
            <person name="Ren Q."/>
            <person name="Seshadri R."/>
            <person name="Elbourne L."/>
            <person name="Hassan K.A."/>
            <person name="Durkin A."/>
            <person name="Radune D."/>
            <person name="Mohamoud Y."/>
            <person name="Shay R."/>
            <person name="Jin S."/>
            <person name="Zhang X."/>
            <person name="Lucey K."/>
            <person name="Ballor N.R."/>
            <person name="Ottesen E."/>
            <person name="Rosenthal R."/>
            <person name="Allen A."/>
            <person name="Leadbetter J.R."/>
            <person name="Paulsen I.T."/>
        </authorList>
    </citation>
    <scope>NUCLEOTIDE SEQUENCE [LARGE SCALE GENOMIC DNA]</scope>
    <source>
        <strain evidence="3">ATCC BAA-888 / DSM 13862 / ZAS-9</strain>
    </source>
</reference>
<feature type="transmembrane region" description="Helical" evidence="1">
    <location>
        <begin position="37"/>
        <end position="54"/>
    </location>
</feature>
<proteinExistence type="predicted"/>
<dbReference type="RefSeq" id="WP_015710504.1">
    <property type="nucleotide sequence ID" value="NC_015577.1"/>
</dbReference>